<dbReference type="PANTHER" id="PTHR24173:SF74">
    <property type="entry name" value="ANKYRIN REPEAT DOMAIN-CONTAINING PROTEIN 16"/>
    <property type="match status" value="1"/>
</dbReference>
<organism evidence="4 5">
    <name type="scientific">Comamonas antarctica</name>
    <dbReference type="NCBI Taxonomy" id="2743470"/>
    <lineage>
        <taxon>Bacteria</taxon>
        <taxon>Pseudomonadati</taxon>
        <taxon>Pseudomonadota</taxon>
        <taxon>Betaproteobacteria</taxon>
        <taxon>Burkholderiales</taxon>
        <taxon>Comamonadaceae</taxon>
        <taxon>Comamonas</taxon>
    </lineage>
</organism>
<accession>A0A6N1X0J7</accession>
<reference evidence="4 5" key="1">
    <citation type="submission" date="2020-06" db="EMBL/GenBank/DDBJ databases">
        <title>Acidovorax antarctica sp. nov., isolated from Corinth ice sheet soil, Antarctic Fields Peninsula.</title>
        <authorList>
            <person name="Xu Q."/>
            <person name="Peng F."/>
        </authorList>
    </citation>
    <scope>NUCLEOTIDE SEQUENCE [LARGE SCALE GENOMIC DNA]</scope>
    <source>
        <strain evidence="4 5">16-35-5</strain>
    </source>
</reference>
<proteinExistence type="predicted"/>
<dbReference type="SUPFAM" id="SSF48403">
    <property type="entry name" value="Ankyrin repeat"/>
    <property type="match status" value="1"/>
</dbReference>
<evidence type="ECO:0000256" key="1">
    <source>
        <dbReference type="ARBA" id="ARBA00022737"/>
    </source>
</evidence>
<dbReference type="SMART" id="SM00248">
    <property type="entry name" value="ANK"/>
    <property type="match status" value="3"/>
</dbReference>
<dbReference type="RefSeq" id="WP_175503756.1">
    <property type="nucleotide sequence ID" value="NZ_CP054840.1"/>
</dbReference>
<dbReference type="InterPro" id="IPR036770">
    <property type="entry name" value="Ankyrin_rpt-contain_sf"/>
</dbReference>
<dbReference type="InterPro" id="IPR002110">
    <property type="entry name" value="Ankyrin_rpt"/>
</dbReference>
<dbReference type="Proteomes" id="UP000509579">
    <property type="component" value="Chromosome"/>
</dbReference>
<evidence type="ECO:0000313" key="5">
    <source>
        <dbReference type="Proteomes" id="UP000509579"/>
    </source>
</evidence>
<sequence length="117" mass="12117">MNWLPVEKSWPAPDAGDALLQAAAAGDLAAVRCLIGTGVDLETRDAAGRTALMHAAHGGHTAVVRALAAAGADIEVRDARNWSALMIAAHEGRLPSVRLLAHARARRLNPCAGAATR</sequence>
<protein>
    <submittedName>
        <fullName evidence="4">Ankyrin repeat domain-containing protein</fullName>
    </submittedName>
</protein>
<dbReference type="PANTHER" id="PTHR24173">
    <property type="entry name" value="ANKYRIN REPEAT CONTAINING"/>
    <property type="match status" value="1"/>
</dbReference>
<dbReference type="EMBL" id="CP054840">
    <property type="protein sequence ID" value="QKV52879.1"/>
    <property type="molecule type" value="Genomic_DNA"/>
</dbReference>
<dbReference type="PROSITE" id="PS50088">
    <property type="entry name" value="ANK_REPEAT"/>
    <property type="match status" value="1"/>
</dbReference>
<evidence type="ECO:0000313" key="4">
    <source>
        <dbReference type="EMBL" id="QKV52879.1"/>
    </source>
</evidence>
<name>A0A6N1X0J7_9BURK</name>
<evidence type="ECO:0000256" key="2">
    <source>
        <dbReference type="ARBA" id="ARBA00023043"/>
    </source>
</evidence>
<keyword evidence="5" id="KW-1185">Reference proteome</keyword>
<gene>
    <name evidence="4" type="ORF">HUK68_08235</name>
</gene>
<keyword evidence="1" id="KW-0677">Repeat</keyword>
<dbReference type="Gene3D" id="1.25.40.20">
    <property type="entry name" value="Ankyrin repeat-containing domain"/>
    <property type="match status" value="1"/>
</dbReference>
<dbReference type="AlphaFoldDB" id="A0A6N1X0J7"/>
<dbReference type="Pfam" id="PF12796">
    <property type="entry name" value="Ank_2"/>
    <property type="match status" value="1"/>
</dbReference>
<feature type="repeat" description="ANK" evidence="3">
    <location>
        <begin position="47"/>
        <end position="79"/>
    </location>
</feature>
<dbReference type="PROSITE" id="PS50297">
    <property type="entry name" value="ANK_REP_REGION"/>
    <property type="match status" value="1"/>
</dbReference>
<dbReference type="KEGG" id="aant:HUK68_08235"/>
<evidence type="ECO:0000256" key="3">
    <source>
        <dbReference type="PROSITE-ProRule" id="PRU00023"/>
    </source>
</evidence>
<keyword evidence="2 3" id="KW-0040">ANK repeat</keyword>